<dbReference type="AlphaFoldDB" id="A0A7U3VRP4"/>
<dbReference type="RefSeq" id="WP_202236971.1">
    <property type="nucleotide sequence ID" value="NZ_AP018365.1"/>
</dbReference>
<gene>
    <name evidence="1" type="ORF">RVR_8252</name>
</gene>
<reference evidence="1 2" key="1">
    <citation type="journal article" date="2010" name="J. Bacteriol.">
        <title>Biochemical characterization of a novel indole prenyltransferase from Streptomyces sp. SN-593.</title>
        <authorList>
            <person name="Takahashi S."/>
            <person name="Takagi H."/>
            <person name="Toyoda A."/>
            <person name="Uramoto M."/>
            <person name="Nogawa T."/>
            <person name="Ueki M."/>
            <person name="Sakaki Y."/>
            <person name="Osada H."/>
        </authorList>
    </citation>
    <scope>NUCLEOTIDE SEQUENCE [LARGE SCALE GENOMIC DNA]</scope>
    <source>
        <strain evidence="1 2">SN-593</strain>
    </source>
</reference>
<reference evidence="1 2" key="4">
    <citation type="journal article" date="2020" name="Sci. Rep.">
        <title>beta-carboline chemical signals induce reveromycin production through a LuxR family regulator in Streptomyces sp. SN-593.</title>
        <authorList>
            <person name="Panthee S."/>
            <person name="Kito N."/>
            <person name="Hayashi T."/>
            <person name="Shimizu T."/>
            <person name="Ishikawa J."/>
            <person name="Hamamoto H."/>
            <person name="Osada H."/>
            <person name="Takahashi S."/>
        </authorList>
    </citation>
    <scope>NUCLEOTIDE SEQUENCE [LARGE SCALE GENOMIC DNA]</scope>
    <source>
        <strain evidence="1 2">SN-593</strain>
    </source>
</reference>
<organism evidence="1 2">
    <name type="scientific">Actinacidiphila reveromycinica</name>
    <dbReference type="NCBI Taxonomy" id="659352"/>
    <lineage>
        <taxon>Bacteria</taxon>
        <taxon>Bacillati</taxon>
        <taxon>Actinomycetota</taxon>
        <taxon>Actinomycetes</taxon>
        <taxon>Kitasatosporales</taxon>
        <taxon>Streptomycetaceae</taxon>
        <taxon>Actinacidiphila</taxon>
    </lineage>
</organism>
<dbReference type="EMBL" id="AP018365">
    <property type="protein sequence ID" value="BBB01020.1"/>
    <property type="molecule type" value="Genomic_DNA"/>
</dbReference>
<accession>A0A7U3VRP4</accession>
<name>A0A7U3VRP4_9ACTN</name>
<sequence length="242" mass="26842">MTARDELYELAVWGDDRTANQKIDAYRAEVLYEAIANETIPHDPQPVDVPTGDGGTFTLRLVCGQMPMRCVRWGAPTFFQPGRTYTSAGWQFRCDTVTTHPHTGERVALGWARIGRSEWTTCSETEDTWTAGHWTETTDGGAPTKAMEDAEPDTPARRAARAIQALHDPAVIGYIIGPDSLSLRLHPTTWQQWTDWQKRLDCPIGLTTYRGGSATAHGWWDKVPVTVTAILDRLSTRDGGAS</sequence>
<keyword evidence="2" id="KW-1185">Reference proteome</keyword>
<reference evidence="1 2" key="2">
    <citation type="journal article" date="2011" name="J. Antibiot.">
        <title>Furaquinocins I and J: novel polyketide isoprenoid hybrid compounds from Streptomyces reveromyceticus SN-593.</title>
        <authorList>
            <person name="Panthee S."/>
            <person name="Takahashi S."/>
            <person name="Takagi H."/>
            <person name="Nogawa T."/>
            <person name="Oowada E."/>
            <person name="Uramoto M."/>
            <person name="Osada H."/>
        </authorList>
    </citation>
    <scope>NUCLEOTIDE SEQUENCE [LARGE SCALE GENOMIC DNA]</scope>
    <source>
        <strain evidence="1 2">SN-593</strain>
    </source>
</reference>
<protein>
    <submittedName>
        <fullName evidence="1">Uncharacterized protein</fullName>
    </submittedName>
</protein>
<reference evidence="1 2" key="3">
    <citation type="journal article" date="2011" name="Nat. Chem. Biol.">
        <title>Reveromycin A biosynthesis uses RevG and RevJ for stereospecific spiroacetal formation.</title>
        <authorList>
            <person name="Takahashi S."/>
            <person name="Toyoda A."/>
            <person name="Sekiyama Y."/>
            <person name="Takagi H."/>
            <person name="Nogawa T."/>
            <person name="Uramoto M."/>
            <person name="Suzuki R."/>
            <person name="Koshino H."/>
            <person name="Kumano T."/>
            <person name="Panthee S."/>
            <person name="Dairi T."/>
            <person name="Ishikawa J."/>
            <person name="Ikeda H."/>
            <person name="Sakaki Y."/>
            <person name="Osada H."/>
        </authorList>
    </citation>
    <scope>NUCLEOTIDE SEQUENCE [LARGE SCALE GENOMIC DNA]</scope>
    <source>
        <strain evidence="1 2">SN-593</strain>
    </source>
</reference>
<dbReference type="KEGG" id="arev:RVR_8252"/>
<evidence type="ECO:0000313" key="1">
    <source>
        <dbReference type="EMBL" id="BBB01020.1"/>
    </source>
</evidence>
<evidence type="ECO:0000313" key="2">
    <source>
        <dbReference type="Proteomes" id="UP000595703"/>
    </source>
</evidence>
<proteinExistence type="predicted"/>
<dbReference type="Proteomes" id="UP000595703">
    <property type="component" value="Chromosome"/>
</dbReference>